<feature type="region of interest" description="Disordered" evidence="7">
    <location>
        <begin position="477"/>
        <end position="519"/>
    </location>
</feature>
<feature type="transmembrane region" description="Helical" evidence="6">
    <location>
        <begin position="77"/>
        <end position="96"/>
    </location>
</feature>
<name>A0A915AFQ6_PARUN</name>
<evidence type="ECO:0000313" key="9">
    <source>
        <dbReference type="WBParaSite" id="PgR007_g002_t03"/>
    </source>
</evidence>
<comment type="similarity">
    <text evidence="5 6">Belongs to the anion channel-forming bestrophin (TC 1.A.46) family. Calcium-sensitive chloride channel subfamily.</text>
</comment>
<comment type="subcellular location">
    <subcellularLocation>
        <location evidence="6">Cell membrane</location>
        <topology evidence="6">Multi-pass membrane protein</topology>
    </subcellularLocation>
    <subcellularLocation>
        <location evidence="1">Membrane</location>
    </subcellularLocation>
</comment>
<dbReference type="Proteomes" id="UP000887569">
    <property type="component" value="Unplaced"/>
</dbReference>
<dbReference type="GO" id="GO:0005254">
    <property type="term" value="F:chloride channel activity"/>
    <property type="evidence" value="ECO:0007669"/>
    <property type="project" value="UniProtKB-KW"/>
</dbReference>
<evidence type="ECO:0000256" key="6">
    <source>
        <dbReference type="RuleBase" id="RU363126"/>
    </source>
</evidence>
<accession>A0A915AFQ6</accession>
<dbReference type="PANTHER" id="PTHR10736:SF20">
    <property type="entry name" value="BESTROPHIN HOMOLOG 22"/>
    <property type="match status" value="1"/>
</dbReference>
<keyword evidence="2 6" id="KW-0812">Transmembrane</keyword>
<keyword evidence="8" id="KW-1185">Reference proteome</keyword>
<protein>
    <recommendedName>
        <fullName evidence="6">Bestrophin homolog</fullName>
    </recommendedName>
</protein>
<dbReference type="InterPro" id="IPR021134">
    <property type="entry name" value="Bestrophin-like"/>
</dbReference>
<dbReference type="InterPro" id="IPR000615">
    <property type="entry name" value="Bestrophin"/>
</dbReference>
<feature type="transmembrane region" description="Helical" evidence="6">
    <location>
        <begin position="38"/>
        <end position="56"/>
    </location>
</feature>
<evidence type="ECO:0000256" key="3">
    <source>
        <dbReference type="ARBA" id="ARBA00022989"/>
    </source>
</evidence>
<dbReference type="WBParaSite" id="PgR007_g002_t03">
    <property type="protein sequence ID" value="PgR007_g002_t03"/>
    <property type="gene ID" value="PgR007_g002"/>
</dbReference>
<keyword evidence="6" id="KW-0869">Chloride channel</keyword>
<dbReference type="PANTHER" id="PTHR10736">
    <property type="entry name" value="BESTROPHIN"/>
    <property type="match status" value="1"/>
</dbReference>
<evidence type="ECO:0000256" key="2">
    <source>
        <dbReference type="ARBA" id="ARBA00022692"/>
    </source>
</evidence>
<feature type="transmembrane region" description="Helical" evidence="6">
    <location>
        <begin position="238"/>
        <end position="260"/>
    </location>
</feature>
<proteinExistence type="inferred from homology"/>
<evidence type="ECO:0000256" key="7">
    <source>
        <dbReference type="SAM" id="MobiDB-lite"/>
    </source>
</evidence>
<evidence type="ECO:0000313" key="8">
    <source>
        <dbReference type="Proteomes" id="UP000887569"/>
    </source>
</evidence>
<dbReference type="GO" id="GO:0034707">
    <property type="term" value="C:chloride channel complex"/>
    <property type="evidence" value="ECO:0007669"/>
    <property type="project" value="UniProtKB-KW"/>
</dbReference>
<keyword evidence="6" id="KW-0813">Transport</keyword>
<evidence type="ECO:0000256" key="5">
    <source>
        <dbReference type="ARBA" id="ARBA00034769"/>
    </source>
</evidence>
<dbReference type="AlphaFoldDB" id="A0A915AFQ6"/>
<feature type="transmembrane region" description="Helical" evidence="6">
    <location>
        <begin position="272"/>
        <end position="290"/>
    </location>
</feature>
<keyword evidence="3 6" id="KW-1133">Transmembrane helix</keyword>
<keyword evidence="6" id="KW-0407">Ion channel</keyword>
<comment type="function">
    <text evidence="6">Forms chloride channels.</text>
</comment>
<organism evidence="8 9">
    <name type="scientific">Parascaris univalens</name>
    <name type="common">Nematode worm</name>
    <dbReference type="NCBI Taxonomy" id="6257"/>
    <lineage>
        <taxon>Eukaryota</taxon>
        <taxon>Metazoa</taxon>
        <taxon>Ecdysozoa</taxon>
        <taxon>Nematoda</taxon>
        <taxon>Chromadorea</taxon>
        <taxon>Rhabditida</taxon>
        <taxon>Spirurina</taxon>
        <taxon>Ascaridomorpha</taxon>
        <taxon>Ascaridoidea</taxon>
        <taxon>Ascarididae</taxon>
        <taxon>Parascaris</taxon>
    </lineage>
</organism>
<reference evidence="9" key="1">
    <citation type="submission" date="2022-11" db="UniProtKB">
        <authorList>
            <consortium name="WormBaseParasite"/>
        </authorList>
    </citation>
    <scope>IDENTIFICATION</scope>
</reference>
<evidence type="ECO:0000256" key="1">
    <source>
        <dbReference type="ARBA" id="ARBA00004370"/>
    </source>
</evidence>
<keyword evidence="6" id="KW-0406">Ion transport</keyword>
<keyword evidence="4 6" id="KW-0472">Membrane</keyword>
<dbReference type="GO" id="GO:0005886">
    <property type="term" value="C:plasma membrane"/>
    <property type="evidence" value="ECO:0007669"/>
    <property type="project" value="UniProtKB-SubCell"/>
</dbReference>
<keyword evidence="6" id="KW-0868">Chloride</keyword>
<evidence type="ECO:0000256" key="4">
    <source>
        <dbReference type="ARBA" id="ARBA00023136"/>
    </source>
</evidence>
<keyword evidence="6" id="KW-1003">Cell membrane</keyword>
<sequence>MRMTISYTLDMTQTGMKSFIKLMVRWRGSVWKSVLGELIIWTVLYFTVSLIYRFLLGDIQKRIFVAFSTYLDNKIDSHIPLAFLLGFFVTFAALRWGSIVSELGSIENSAICVATFVRGTDEDTCILRRNIVRYIVLTQALVLRDISLQVRKRFPTPSTLVAAGLLTKEENEILEDIHDPYNRYWCPIQWCYSLLYNARLHGKIASDFLLDRITMEILSFHGGLESFLKYDWIPVPLIYSQLVFLAVRLYFILCLISRQFLTSEIVDSTNSIDLYVPLATMIQFLVYMGWMKVAESLLNPLGEDDDDLECNYIIDKNLTTGLNIADGATRRMPAQMKDEFWGSLHITPLYSSHAAKRTVHPMLGSANAVNLVKNKAEVLMTPHKSRLTALAAEEQGVNVKKVNVLEHNFKSELQKAKTHKKGAEKLLNNIRSRSTGKVVRERIDFESGSERRDNGGASSVVAPLHDTHWRRTEYAMNTGSNPLNIPAKSPPRDYSPYLGQDFETNSGMDEGTRTGLRRY</sequence>
<dbReference type="Pfam" id="PF01062">
    <property type="entry name" value="Bestrophin"/>
    <property type="match status" value="1"/>
</dbReference>